<dbReference type="AlphaFoldDB" id="A0A914QQU1"/>
<evidence type="ECO:0000256" key="1">
    <source>
        <dbReference type="SAM" id="MobiDB-lite"/>
    </source>
</evidence>
<sequence>MLDFVNHDDLQPKTVSHSWKKSTKMLPSNFENDDFGKEDNLKKRNSSISKNSTLSLYISAYENLTEDLSDLSDKKQDCLKQNDLNKSLKNAKQIFIDSASVIQNPFELPRQQHDNVLEPETSQFKASQRLLNPHMSSGNQQ</sequence>
<dbReference type="WBParaSite" id="PDA_v2.g6250.t1">
    <property type="protein sequence ID" value="PDA_v2.g6250.t1"/>
    <property type="gene ID" value="PDA_v2.g6250"/>
</dbReference>
<dbReference type="Proteomes" id="UP000887578">
    <property type="component" value="Unplaced"/>
</dbReference>
<evidence type="ECO:0000313" key="2">
    <source>
        <dbReference type="Proteomes" id="UP000887578"/>
    </source>
</evidence>
<protein>
    <submittedName>
        <fullName evidence="3">Uncharacterized protein</fullName>
    </submittedName>
</protein>
<proteinExistence type="predicted"/>
<reference evidence="3" key="1">
    <citation type="submission" date="2022-11" db="UniProtKB">
        <authorList>
            <consortium name="WormBaseParasite"/>
        </authorList>
    </citation>
    <scope>IDENTIFICATION</scope>
</reference>
<keyword evidence="2" id="KW-1185">Reference proteome</keyword>
<name>A0A914QQU1_9BILA</name>
<evidence type="ECO:0000313" key="3">
    <source>
        <dbReference type="WBParaSite" id="PDA_v2.g6250.t1"/>
    </source>
</evidence>
<organism evidence="2 3">
    <name type="scientific">Panagrolaimus davidi</name>
    <dbReference type="NCBI Taxonomy" id="227884"/>
    <lineage>
        <taxon>Eukaryota</taxon>
        <taxon>Metazoa</taxon>
        <taxon>Ecdysozoa</taxon>
        <taxon>Nematoda</taxon>
        <taxon>Chromadorea</taxon>
        <taxon>Rhabditida</taxon>
        <taxon>Tylenchina</taxon>
        <taxon>Panagrolaimomorpha</taxon>
        <taxon>Panagrolaimoidea</taxon>
        <taxon>Panagrolaimidae</taxon>
        <taxon>Panagrolaimus</taxon>
    </lineage>
</organism>
<feature type="region of interest" description="Disordered" evidence="1">
    <location>
        <begin position="120"/>
        <end position="141"/>
    </location>
</feature>
<accession>A0A914QQU1</accession>